<evidence type="ECO:0000256" key="3">
    <source>
        <dbReference type="ARBA" id="ARBA00022617"/>
    </source>
</evidence>
<comment type="cofactor">
    <cofactor evidence="9">
        <name>heme c</name>
        <dbReference type="ChEBI" id="CHEBI:61717"/>
    </cofactor>
    <text evidence="9">Binds 1 heme c group covalently per subunit.</text>
</comment>
<dbReference type="GO" id="GO:0009055">
    <property type="term" value="F:electron transfer activity"/>
    <property type="evidence" value="ECO:0007669"/>
    <property type="project" value="InterPro"/>
</dbReference>
<dbReference type="Pfam" id="PF02167">
    <property type="entry name" value="Cytochrom_C1"/>
    <property type="match status" value="1"/>
</dbReference>
<dbReference type="Gene3D" id="1.20.5.100">
    <property type="entry name" value="Cytochrome c1, transmembrane anchor, C-terminal"/>
    <property type="match status" value="1"/>
</dbReference>
<evidence type="ECO:0000256" key="5">
    <source>
        <dbReference type="ARBA" id="ARBA00022723"/>
    </source>
</evidence>
<evidence type="ECO:0000256" key="2">
    <source>
        <dbReference type="ARBA" id="ARBA00016165"/>
    </source>
</evidence>
<keyword evidence="3 9" id="KW-0349">Heme</keyword>
<evidence type="ECO:0000256" key="7">
    <source>
        <dbReference type="ARBA" id="ARBA00023004"/>
    </source>
</evidence>
<dbReference type="PROSITE" id="PS51007">
    <property type="entry name" value="CYTC"/>
    <property type="match status" value="1"/>
</dbReference>
<evidence type="ECO:0000256" key="10">
    <source>
        <dbReference type="SAM" id="Phobius"/>
    </source>
</evidence>
<evidence type="ECO:0000256" key="4">
    <source>
        <dbReference type="ARBA" id="ARBA00022692"/>
    </source>
</evidence>
<proteinExistence type="predicted"/>
<evidence type="ECO:0000256" key="1">
    <source>
        <dbReference type="ARBA" id="ARBA00004370"/>
    </source>
</evidence>
<dbReference type="InterPro" id="IPR036909">
    <property type="entry name" value="Cyt_c-like_dom_sf"/>
</dbReference>
<evidence type="ECO:0000256" key="8">
    <source>
        <dbReference type="ARBA" id="ARBA00023136"/>
    </source>
</evidence>
<organism evidence="12">
    <name type="scientific">uncultured Sphingomonas sp</name>
    <dbReference type="NCBI Taxonomy" id="158754"/>
    <lineage>
        <taxon>Bacteria</taxon>
        <taxon>Pseudomonadati</taxon>
        <taxon>Pseudomonadota</taxon>
        <taxon>Alphaproteobacteria</taxon>
        <taxon>Sphingomonadales</taxon>
        <taxon>Sphingomonadaceae</taxon>
        <taxon>Sphingomonas</taxon>
        <taxon>environmental samples</taxon>
    </lineage>
</organism>
<dbReference type="GO" id="GO:0016020">
    <property type="term" value="C:membrane"/>
    <property type="evidence" value="ECO:0007669"/>
    <property type="project" value="UniProtKB-SubCell"/>
</dbReference>
<dbReference type="SUPFAM" id="SSF46626">
    <property type="entry name" value="Cytochrome c"/>
    <property type="match status" value="1"/>
</dbReference>
<gene>
    <name evidence="12" type="ORF">AVDCRST_MAG44-370</name>
</gene>
<dbReference type="InterPro" id="IPR002326">
    <property type="entry name" value="Cyt_c1"/>
</dbReference>
<feature type="binding site" description="covalent" evidence="9">
    <location>
        <position position="207"/>
    </location>
    <ligand>
        <name>heme c</name>
        <dbReference type="ChEBI" id="CHEBI:61717"/>
    </ligand>
</feature>
<feature type="binding site" description="covalent" evidence="9">
    <location>
        <position position="78"/>
    </location>
    <ligand>
        <name>heme c</name>
        <dbReference type="ChEBI" id="CHEBI:61717"/>
    </ligand>
</feature>
<sequence length="307" mass="33574">MVRIIGFFVGLAFVGMVFISFFVNIADYVANPPEETAEHEFHKHPKEVHFASDGPFGHFDNQQLQRGFQVYKEVCAACHGLTLVSFRDLAALGYEEPEIKAIADQWAIQVPSVNADTGEAATRKAIPADRFPSPYPNEVAARAANNNALPPDLSLIAKAREGGAAYTYSLLTGYQRQPAELVHKFPAAKTPQGLYYNPYFPNLNLAMPPPLTAEGQVTYADGTRASVDQMAKDVSAFLVWTAEPKLQNRRTAGFAVVIFLLIGTILGYLAYRQIWAEAKRKVRVTGPLEAESQAKAQAAKDDQGVAG</sequence>
<dbReference type="EMBL" id="CADCVY010000025">
    <property type="protein sequence ID" value="CAA9493879.1"/>
    <property type="molecule type" value="Genomic_DNA"/>
</dbReference>
<dbReference type="InterPro" id="IPR009056">
    <property type="entry name" value="Cyt_c-like_dom"/>
</dbReference>
<feature type="domain" description="Cytochrome c" evidence="11">
    <location>
        <begin position="62"/>
        <end position="242"/>
    </location>
</feature>
<keyword evidence="6 10" id="KW-1133">Transmembrane helix</keyword>
<dbReference type="AlphaFoldDB" id="A0A6J4SAN7"/>
<dbReference type="GO" id="GO:0020037">
    <property type="term" value="F:heme binding"/>
    <property type="evidence" value="ECO:0007669"/>
    <property type="project" value="InterPro"/>
</dbReference>
<protein>
    <recommendedName>
        <fullName evidence="2">Cytochrome c1</fullName>
    </recommendedName>
</protein>
<evidence type="ECO:0000313" key="12">
    <source>
        <dbReference type="EMBL" id="CAA9493879.1"/>
    </source>
</evidence>
<feature type="transmembrane region" description="Helical" evidence="10">
    <location>
        <begin position="252"/>
        <end position="271"/>
    </location>
</feature>
<feature type="binding site" description="covalent" evidence="9">
    <location>
        <position position="75"/>
    </location>
    <ligand>
        <name>heme c</name>
        <dbReference type="ChEBI" id="CHEBI:61717"/>
    </ligand>
</feature>
<accession>A0A6J4SAN7</accession>
<reference evidence="12" key="1">
    <citation type="submission" date="2020-02" db="EMBL/GenBank/DDBJ databases">
        <authorList>
            <person name="Meier V. D."/>
        </authorList>
    </citation>
    <scope>NUCLEOTIDE SEQUENCE</scope>
    <source>
        <strain evidence="12">AVDCRST_MAG44</strain>
    </source>
</reference>
<dbReference type="GO" id="GO:0046872">
    <property type="term" value="F:metal ion binding"/>
    <property type="evidence" value="ECO:0007669"/>
    <property type="project" value="UniProtKB-KW"/>
</dbReference>
<keyword evidence="5 9" id="KW-0479">Metal-binding</keyword>
<feature type="binding site" description="covalent" evidence="9">
    <location>
        <position position="79"/>
    </location>
    <ligand>
        <name>heme c</name>
        <dbReference type="ChEBI" id="CHEBI:61717"/>
    </ligand>
</feature>
<evidence type="ECO:0000256" key="9">
    <source>
        <dbReference type="PIRSR" id="PIRSR602326-1"/>
    </source>
</evidence>
<dbReference type="PANTHER" id="PTHR10266">
    <property type="entry name" value="CYTOCHROME C1"/>
    <property type="match status" value="1"/>
</dbReference>
<feature type="transmembrane region" description="Helical" evidence="10">
    <location>
        <begin position="7"/>
        <end position="26"/>
    </location>
</feature>
<dbReference type="Gene3D" id="1.10.760.10">
    <property type="entry name" value="Cytochrome c-like domain"/>
    <property type="match status" value="1"/>
</dbReference>
<name>A0A6J4SAN7_9SPHN</name>
<keyword evidence="7 9" id="KW-0408">Iron</keyword>
<evidence type="ECO:0000256" key="6">
    <source>
        <dbReference type="ARBA" id="ARBA00022989"/>
    </source>
</evidence>
<dbReference type="PRINTS" id="PR00603">
    <property type="entry name" value="CYTOCHROMEC1"/>
</dbReference>
<evidence type="ECO:0000259" key="11">
    <source>
        <dbReference type="PROSITE" id="PS51007"/>
    </source>
</evidence>
<dbReference type="PANTHER" id="PTHR10266:SF3">
    <property type="entry name" value="CYTOCHROME C1, HEME PROTEIN, MITOCHONDRIAL"/>
    <property type="match status" value="1"/>
</dbReference>
<keyword evidence="4 10" id="KW-0812">Transmembrane</keyword>
<comment type="subcellular location">
    <subcellularLocation>
        <location evidence="1">Membrane</location>
    </subcellularLocation>
</comment>
<keyword evidence="8 10" id="KW-0472">Membrane</keyword>